<proteinExistence type="inferred from homology"/>
<dbReference type="SUPFAM" id="SSF55729">
    <property type="entry name" value="Acyl-CoA N-acyltransferases (Nat)"/>
    <property type="match status" value="1"/>
</dbReference>
<accession>A0A411HFU7</accession>
<feature type="transmembrane region" description="Helical" evidence="14">
    <location>
        <begin position="24"/>
        <end position="41"/>
    </location>
</feature>
<dbReference type="InterPro" id="IPR022791">
    <property type="entry name" value="L-PG_synthase/AglD"/>
</dbReference>
<dbReference type="GO" id="GO:0055091">
    <property type="term" value="P:phospholipid homeostasis"/>
    <property type="evidence" value="ECO:0007669"/>
    <property type="project" value="TreeGrafter"/>
</dbReference>
<feature type="transmembrane region" description="Helical" evidence="14">
    <location>
        <begin position="475"/>
        <end position="498"/>
    </location>
</feature>
<feature type="domain" description="Phosphatidylglycerol lysyltransferase C-terminal" evidence="15">
    <location>
        <begin position="556"/>
        <end position="850"/>
    </location>
</feature>
<dbReference type="PANTHER" id="PTHR34697">
    <property type="entry name" value="PHOSPHATIDYLGLYCEROL LYSYLTRANSFERASE"/>
    <property type="match status" value="1"/>
</dbReference>
<feature type="transmembrane region" description="Helical" evidence="14">
    <location>
        <begin position="396"/>
        <end position="414"/>
    </location>
</feature>
<keyword evidence="9" id="KW-0443">Lipid metabolism</keyword>
<keyword evidence="10 14" id="KW-0472">Membrane</keyword>
<evidence type="ECO:0000256" key="12">
    <source>
        <dbReference type="ARBA" id="ARBA00031899"/>
    </source>
</evidence>
<dbReference type="GO" id="GO:0005886">
    <property type="term" value="C:plasma membrane"/>
    <property type="evidence" value="ECO:0007669"/>
    <property type="project" value="UniProtKB-SubCell"/>
</dbReference>
<dbReference type="AlphaFoldDB" id="A0A411HFU7"/>
<dbReference type="GO" id="GO:0050071">
    <property type="term" value="F:phosphatidylglycerol lysyltransferase activity"/>
    <property type="evidence" value="ECO:0007669"/>
    <property type="project" value="UniProtKB-EC"/>
</dbReference>
<keyword evidence="6" id="KW-0808">Transferase</keyword>
<keyword evidence="17" id="KW-1185">Reference proteome</keyword>
<dbReference type="OrthoDB" id="145485at2"/>
<feature type="transmembrane region" description="Helical" evidence="14">
    <location>
        <begin position="217"/>
        <end position="241"/>
    </location>
</feature>
<keyword evidence="8 14" id="KW-1133">Transmembrane helix</keyword>
<dbReference type="KEGG" id="xbc:ELE36_02730"/>
<sequence length="880" mass="97071">MTEPQTESAAAAHEPATRGLLARLRWMVPCGFLVLTAWLVWHEFDSFDRVNMQSTLLAVPTLPALGIAALALFGVTITGLVDLLIARWLGLKISTREVMRLAFVANSMANTLNLSGAVGSGVRLLGLNSLRIDLSRTAALIGMQVLTLWLGLSLMVIITLATSYLPITGSEFQRLIAIIVLTGVALYLPLYFFLTTRRTLMRWLPNDQALPSLRLKIQLTLVSFIDWLLAAAVLYACLYLCDAHVKPGLLLSAFTGAAVLGLASMIPGGLGVFDGLMLVALSEAGYDQPSVLSGLILFRIAYYLLPLLCGLYLGSGMLARRIPGLSRLAERLREHPIFGVIGLPASLFADLGMRLLAVLTFGAGAMQLVSAALPSVHEHIELVRENLPMVAVESSAWFSILSGVLLLGLARGIDGRLRVAYRLTQWLLLINSVLAITKGLHFGEALFLLAVAGLLRTRKRSFTHRAMSLTSATTLGWYSGLILCVLVFFALGVLAVLGDDSFDMFYFGFGEHSSRMARGAAAALLGVVIYTIWQAFAVKRPKLALPTQTDLEHARDIYQTYGGGEFAHLSFVGDKHLFSPRDHHSIVAYGAVRDRLVALGSPCGPEEGITRAILDFRKYADSQDRVPVFYEVLEPDLFRYHDLGFDLFKLGELALVRLEEFTLIGKRWEDLRQAVNRSTKEQLSFEMLEGPFDAALLAEVKRVSDAWLSEKGAREKSFSLGHFKADYLNWSPLALVRRAGELIAFANVSRPYGPNGTASVDLMRHVAGAPRGTMDFLFARVMQWAKDQGYEQFSLGMAPLSRVGDNPYARINERLAALAFQYGNKLYNYQGLRRYKEKFAPQWVGAYLAYPRGVWVPSLLIDIAALVDGGYPRWLRLKKF</sequence>
<keyword evidence="5" id="KW-1003">Cell membrane</keyword>
<dbReference type="PANTHER" id="PTHR34697:SF2">
    <property type="entry name" value="PHOSPHATIDYLGLYCEROL LYSYLTRANSFERASE"/>
    <property type="match status" value="1"/>
</dbReference>
<reference evidence="16 17" key="1">
    <citation type="submission" date="2019-01" db="EMBL/GenBank/DDBJ databases">
        <title>Pseudolysobacter antarctica gen. nov., sp. nov., isolated from Fildes Peninsula, Antarctica.</title>
        <authorList>
            <person name="Wei Z."/>
            <person name="Peng F."/>
        </authorList>
    </citation>
    <scope>NUCLEOTIDE SEQUENCE [LARGE SCALE GENOMIC DNA]</scope>
    <source>
        <strain evidence="16 17">AQ6-296</strain>
    </source>
</reference>
<feature type="transmembrane region" description="Helical" evidence="14">
    <location>
        <begin position="98"/>
        <end position="118"/>
    </location>
</feature>
<dbReference type="EMBL" id="CP035704">
    <property type="protein sequence ID" value="QBB69376.1"/>
    <property type="molecule type" value="Genomic_DNA"/>
</dbReference>
<dbReference type="Proteomes" id="UP000291562">
    <property type="component" value="Chromosome"/>
</dbReference>
<keyword evidence="7 14" id="KW-0812">Transmembrane</keyword>
<evidence type="ECO:0000256" key="3">
    <source>
        <dbReference type="ARBA" id="ARBA00012014"/>
    </source>
</evidence>
<evidence type="ECO:0000256" key="14">
    <source>
        <dbReference type="SAM" id="Phobius"/>
    </source>
</evidence>
<dbReference type="Pfam" id="PF09924">
    <property type="entry name" value="LPG_synthase_C"/>
    <property type="match status" value="1"/>
</dbReference>
<dbReference type="Pfam" id="PF03706">
    <property type="entry name" value="LPG_synthase_TM"/>
    <property type="match status" value="1"/>
</dbReference>
<evidence type="ECO:0000256" key="11">
    <source>
        <dbReference type="ARBA" id="ARBA00023251"/>
    </source>
</evidence>
<evidence type="ECO:0000256" key="8">
    <source>
        <dbReference type="ARBA" id="ARBA00022989"/>
    </source>
</evidence>
<evidence type="ECO:0000259" key="15">
    <source>
        <dbReference type="Pfam" id="PF09924"/>
    </source>
</evidence>
<dbReference type="GO" id="GO:0046677">
    <property type="term" value="P:response to antibiotic"/>
    <property type="evidence" value="ECO:0007669"/>
    <property type="project" value="UniProtKB-KW"/>
</dbReference>
<protein>
    <recommendedName>
        <fullName evidence="4">Phosphatidylglycerol lysyltransferase</fullName>
        <ecNumber evidence="3">2.3.2.3</ecNumber>
    </recommendedName>
    <alternativeName>
        <fullName evidence="12">Lysylphosphatidylglycerol synthase</fullName>
    </alternativeName>
</protein>
<comment type="subcellular location">
    <subcellularLocation>
        <location evidence="1">Cell membrane</location>
        <topology evidence="1">Multi-pass membrane protein</topology>
    </subcellularLocation>
</comment>
<comment type="catalytic activity">
    <reaction evidence="13">
        <text>L-lysyl-tRNA(Lys) + a 1,2-diacyl-sn-glycero-3-phospho-(1'-sn-glycerol) = a 1,2-diacyl-sn-glycero-3-phospho-1'-(3'-O-L-lysyl)-sn-glycerol + tRNA(Lys)</text>
        <dbReference type="Rhea" id="RHEA:10668"/>
        <dbReference type="Rhea" id="RHEA-COMP:9696"/>
        <dbReference type="Rhea" id="RHEA-COMP:9697"/>
        <dbReference type="ChEBI" id="CHEBI:64716"/>
        <dbReference type="ChEBI" id="CHEBI:75792"/>
        <dbReference type="ChEBI" id="CHEBI:78442"/>
        <dbReference type="ChEBI" id="CHEBI:78529"/>
        <dbReference type="EC" id="2.3.2.3"/>
    </reaction>
</comment>
<dbReference type="InterPro" id="IPR024320">
    <property type="entry name" value="LPG_synthase_C"/>
</dbReference>
<evidence type="ECO:0000313" key="17">
    <source>
        <dbReference type="Proteomes" id="UP000291562"/>
    </source>
</evidence>
<evidence type="ECO:0000256" key="9">
    <source>
        <dbReference type="ARBA" id="ARBA00023098"/>
    </source>
</evidence>
<evidence type="ECO:0000313" key="16">
    <source>
        <dbReference type="EMBL" id="QBB69376.1"/>
    </source>
</evidence>
<feature type="transmembrane region" description="Helical" evidence="14">
    <location>
        <begin position="426"/>
        <end position="455"/>
    </location>
</feature>
<feature type="transmembrane region" description="Helical" evidence="14">
    <location>
        <begin position="248"/>
        <end position="270"/>
    </location>
</feature>
<evidence type="ECO:0000256" key="10">
    <source>
        <dbReference type="ARBA" id="ARBA00023136"/>
    </source>
</evidence>
<dbReference type="EC" id="2.3.2.3" evidence="3"/>
<organism evidence="16 17">
    <name type="scientific">Pseudolysobacter antarcticus</name>
    <dbReference type="NCBI Taxonomy" id="2511995"/>
    <lineage>
        <taxon>Bacteria</taxon>
        <taxon>Pseudomonadati</taxon>
        <taxon>Pseudomonadota</taxon>
        <taxon>Gammaproteobacteria</taxon>
        <taxon>Lysobacterales</taxon>
        <taxon>Rhodanobacteraceae</taxon>
        <taxon>Pseudolysobacter</taxon>
    </lineage>
</organism>
<name>A0A411HFU7_9GAMM</name>
<feature type="transmembrane region" description="Helical" evidence="14">
    <location>
        <begin position="61"/>
        <end position="86"/>
    </location>
</feature>
<feature type="transmembrane region" description="Helical" evidence="14">
    <location>
        <begin position="138"/>
        <end position="163"/>
    </location>
</feature>
<dbReference type="InterPro" id="IPR051211">
    <property type="entry name" value="PG_lysyltransferase"/>
</dbReference>
<dbReference type="RefSeq" id="WP_129831632.1">
    <property type="nucleotide sequence ID" value="NZ_CP035704.1"/>
</dbReference>
<gene>
    <name evidence="16" type="primary">mprF</name>
    <name evidence="16" type="ORF">ELE36_02730</name>
</gene>
<dbReference type="NCBIfam" id="NF033480">
    <property type="entry name" value="bifunc_MprF"/>
    <property type="match status" value="1"/>
</dbReference>
<comment type="similarity">
    <text evidence="2">Belongs to the LPG synthase family.</text>
</comment>
<feature type="transmembrane region" description="Helical" evidence="14">
    <location>
        <begin position="519"/>
        <end position="536"/>
    </location>
</feature>
<evidence type="ECO:0000256" key="6">
    <source>
        <dbReference type="ARBA" id="ARBA00022679"/>
    </source>
</evidence>
<feature type="transmembrane region" description="Helical" evidence="14">
    <location>
        <begin position="290"/>
        <end position="313"/>
    </location>
</feature>
<evidence type="ECO:0000256" key="2">
    <source>
        <dbReference type="ARBA" id="ARBA00008627"/>
    </source>
</evidence>
<feature type="transmembrane region" description="Helical" evidence="14">
    <location>
        <begin position="175"/>
        <end position="194"/>
    </location>
</feature>
<evidence type="ECO:0000256" key="5">
    <source>
        <dbReference type="ARBA" id="ARBA00022475"/>
    </source>
</evidence>
<dbReference type="GO" id="GO:0006629">
    <property type="term" value="P:lipid metabolic process"/>
    <property type="evidence" value="ECO:0007669"/>
    <property type="project" value="UniProtKB-KW"/>
</dbReference>
<evidence type="ECO:0000256" key="13">
    <source>
        <dbReference type="ARBA" id="ARBA00047540"/>
    </source>
</evidence>
<dbReference type="InterPro" id="IPR016181">
    <property type="entry name" value="Acyl_CoA_acyltransferase"/>
</dbReference>
<keyword evidence="11" id="KW-0046">Antibiotic resistance</keyword>
<evidence type="ECO:0000256" key="4">
    <source>
        <dbReference type="ARBA" id="ARBA00021546"/>
    </source>
</evidence>
<evidence type="ECO:0000256" key="1">
    <source>
        <dbReference type="ARBA" id="ARBA00004651"/>
    </source>
</evidence>
<evidence type="ECO:0000256" key="7">
    <source>
        <dbReference type="ARBA" id="ARBA00022692"/>
    </source>
</evidence>